<dbReference type="OMA" id="MTVWITF"/>
<feature type="transmembrane region" description="Helical" evidence="6">
    <location>
        <begin position="146"/>
        <end position="164"/>
    </location>
</feature>
<feature type="domain" description="Major facilitator superfamily (MFS) profile" evidence="7">
    <location>
        <begin position="111"/>
        <end position="541"/>
    </location>
</feature>
<dbReference type="InterPro" id="IPR011701">
    <property type="entry name" value="MFS"/>
</dbReference>
<keyword evidence="2 6" id="KW-0812">Transmembrane</keyword>
<dbReference type="GO" id="GO:0005886">
    <property type="term" value="C:plasma membrane"/>
    <property type="evidence" value="ECO:0007669"/>
    <property type="project" value="TreeGrafter"/>
</dbReference>
<dbReference type="FunFam" id="1.20.1250.20:FF:000011">
    <property type="entry name" value="MFS multidrug transporter, putative"/>
    <property type="match status" value="1"/>
</dbReference>
<organism evidence="8 9">
    <name type="scientific">Aspergillus carbonarius (strain ITEM 5010)</name>
    <dbReference type="NCBI Taxonomy" id="602072"/>
    <lineage>
        <taxon>Eukaryota</taxon>
        <taxon>Fungi</taxon>
        <taxon>Dikarya</taxon>
        <taxon>Ascomycota</taxon>
        <taxon>Pezizomycotina</taxon>
        <taxon>Eurotiomycetes</taxon>
        <taxon>Eurotiomycetidae</taxon>
        <taxon>Eurotiales</taxon>
        <taxon>Aspergillaceae</taxon>
        <taxon>Aspergillus</taxon>
        <taxon>Aspergillus subgen. Circumdati</taxon>
    </lineage>
</organism>
<dbReference type="OrthoDB" id="446368at2759"/>
<dbReference type="CDD" id="cd17323">
    <property type="entry name" value="MFS_Tpo1_MDR_like"/>
    <property type="match status" value="1"/>
</dbReference>
<evidence type="ECO:0000256" key="2">
    <source>
        <dbReference type="ARBA" id="ARBA00022692"/>
    </source>
</evidence>
<keyword evidence="9" id="KW-1185">Reference proteome</keyword>
<evidence type="ECO:0000313" key="9">
    <source>
        <dbReference type="Proteomes" id="UP000188318"/>
    </source>
</evidence>
<feature type="transmembrane region" description="Helical" evidence="6">
    <location>
        <begin position="269"/>
        <end position="295"/>
    </location>
</feature>
<evidence type="ECO:0000256" key="4">
    <source>
        <dbReference type="ARBA" id="ARBA00023136"/>
    </source>
</evidence>
<proteinExistence type="predicted"/>
<feature type="region of interest" description="Disordered" evidence="5">
    <location>
        <begin position="1"/>
        <end position="103"/>
    </location>
</feature>
<dbReference type="InterPro" id="IPR036259">
    <property type="entry name" value="MFS_trans_sf"/>
</dbReference>
<feature type="transmembrane region" description="Helical" evidence="6">
    <location>
        <begin position="176"/>
        <end position="194"/>
    </location>
</feature>
<feature type="transmembrane region" description="Helical" evidence="6">
    <location>
        <begin position="234"/>
        <end position="257"/>
    </location>
</feature>
<feature type="transmembrane region" description="Helical" evidence="6">
    <location>
        <begin position="381"/>
        <end position="400"/>
    </location>
</feature>
<dbReference type="AlphaFoldDB" id="A0A1R3RV51"/>
<accession>A0A1R3RV51</accession>
<feature type="transmembrane region" description="Helical" evidence="6">
    <location>
        <begin position="481"/>
        <end position="503"/>
    </location>
</feature>
<feature type="transmembrane region" description="Helical" evidence="6">
    <location>
        <begin position="337"/>
        <end position="361"/>
    </location>
</feature>
<dbReference type="Proteomes" id="UP000188318">
    <property type="component" value="Unassembled WGS sequence"/>
</dbReference>
<gene>
    <name evidence="8" type="ORF">ASPCADRAFT_164889</name>
</gene>
<keyword evidence="4 6" id="KW-0472">Membrane</keyword>
<name>A0A1R3RV51_ASPC5</name>
<feature type="compositionally biased region" description="Polar residues" evidence="5">
    <location>
        <begin position="30"/>
        <end position="39"/>
    </location>
</feature>
<evidence type="ECO:0000259" key="7">
    <source>
        <dbReference type="PROSITE" id="PS50850"/>
    </source>
</evidence>
<comment type="subcellular location">
    <subcellularLocation>
        <location evidence="1">Membrane</location>
        <topology evidence="1">Multi-pass membrane protein</topology>
    </subcellularLocation>
</comment>
<dbReference type="PANTHER" id="PTHR23502">
    <property type="entry name" value="MAJOR FACILITATOR SUPERFAMILY"/>
    <property type="match status" value="1"/>
</dbReference>
<dbReference type="EMBL" id="KV907496">
    <property type="protein sequence ID" value="OOF98379.1"/>
    <property type="molecule type" value="Genomic_DNA"/>
</dbReference>
<reference evidence="9" key="1">
    <citation type="journal article" date="2017" name="Genome Biol.">
        <title>Comparative genomics reveals high biological diversity and specific adaptations in the industrially and medically important fungal genus Aspergillus.</title>
        <authorList>
            <person name="de Vries R.P."/>
            <person name="Riley R."/>
            <person name="Wiebenga A."/>
            <person name="Aguilar-Osorio G."/>
            <person name="Amillis S."/>
            <person name="Uchima C.A."/>
            <person name="Anderluh G."/>
            <person name="Asadollahi M."/>
            <person name="Askin M."/>
            <person name="Barry K."/>
            <person name="Battaglia E."/>
            <person name="Bayram O."/>
            <person name="Benocci T."/>
            <person name="Braus-Stromeyer S.A."/>
            <person name="Caldana C."/>
            <person name="Canovas D."/>
            <person name="Cerqueira G.C."/>
            <person name="Chen F."/>
            <person name="Chen W."/>
            <person name="Choi C."/>
            <person name="Clum A."/>
            <person name="Dos Santos R.A."/>
            <person name="Damasio A.R."/>
            <person name="Diallinas G."/>
            <person name="Emri T."/>
            <person name="Fekete E."/>
            <person name="Flipphi M."/>
            <person name="Freyberg S."/>
            <person name="Gallo A."/>
            <person name="Gournas C."/>
            <person name="Habgood R."/>
            <person name="Hainaut M."/>
            <person name="Harispe M.L."/>
            <person name="Henrissat B."/>
            <person name="Hilden K.S."/>
            <person name="Hope R."/>
            <person name="Hossain A."/>
            <person name="Karabika E."/>
            <person name="Karaffa L."/>
            <person name="Karanyi Z."/>
            <person name="Krasevec N."/>
            <person name="Kuo A."/>
            <person name="Kusch H."/>
            <person name="LaButti K."/>
            <person name="Lagendijk E.L."/>
            <person name="Lapidus A."/>
            <person name="Levasseur A."/>
            <person name="Lindquist E."/>
            <person name="Lipzen A."/>
            <person name="Logrieco A.F."/>
            <person name="MacCabe A."/>
            <person name="Maekelae M.R."/>
            <person name="Malavazi I."/>
            <person name="Melin P."/>
            <person name="Meyer V."/>
            <person name="Mielnichuk N."/>
            <person name="Miskei M."/>
            <person name="Molnar A.P."/>
            <person name="Mule G."/>
            <person name="Ngan C.Y."/>
            <person name="Orejas M."/>
            <person name="Orosz E."/>
            <person name="Ouedraogo J.P."/>
            <person name="Overkamp K.M."/>
            <person name="Park H.-S."/>
            <person name="Perrone G."/>
            <person name="Piumi F."/>
            <person name="Punt P.J."/>
            <person name="Ram A.F."/>
            <person name="Ramon A."/>
            <person name="Rauscher S."/>
            <person name="Record E."/>
            <person name="Riano-Pachon D.M."/>
            <person name="Robert V."/>
            <person name="Roehrig J."/>
            <person name="Ruller R."/>
            <person name="Salamov A."/>
            <person name="Salih N.S."/>
            <person name="Samson R.A."/>
            <person name="Sandor E."/>
            <person name="Sanguinetti M."/>
            <person name="Schuetze T."/>
            <person name="Sepcic K."/>
            <person name="Shelest E."/>
            <person name="Sherlock G."/>
            <person name="Sophianopoulou V."/>
            <person name="Squina F.M."/>
            <person name="Sun H."/>
            <person name="Susca A."/>
            <person name="Todd R.B."/>
            <person name="Tsang A."/>
            <person name="Unkles S.E."/>
            <person name="van de Wiele N."/>
            <person name="van Rossen-Uffink D."/>
            <person name="Oliveira J.V."/>
            <person name="Vesth T.C."/>
            <person name="Visser J."/>
            <person name="Yu J.-H."/>
            <person name="Zhou M."/>
            <person name="Andersen M.R."/>
            <person name="Archer D.B."/>
            <person name="Baker S.E."/>
            <person name="Benoit I."/>
            <person name="Brakhage A.A."/>
            <person name="Braus G.H."/>
            <person name="Fischer R."/>
            <person name="Frisvad J.C."/>
            <person name="Goldman G.H."/>
            <person name="Houbraken J."/>
            <person name="Oakley B."/>
            <person name="Pocsi I."/>
            <person name="Scazzocchio C."/>
            <person name="Seiboth B."/>
            <person name="vanKuyk P.A."/>
            <person name="Wortman J."/>
            <person name="Dyer P.S."/>
            <person name="Grigoriev I.V."/>
        </authorList>
    </citation>
    <scope>NUCLEOTIDE SEQUENCE [LARGE SCALE GENOMIC DNA]</scope>
    <source>
        <strain evidence="9">ITEM 5010</strain>
    </source>
</reference>
<feature type="compositionally biased region" description="Basic and acidic residues" evidence="5">
    <location>
        <begin position="47"/>
        <end position="61"/>
    </location>
</feature>
<sequence>MSEAHHTSGATASDSNVATSPFDATHEVPLQSSNSTLKSESVAASGDLEKVTENFTDKELEQDGYDIEAGAPEPESEKAAEQQKDPNLVDWDGPDDPENPQNMPRWRKWIITMSFSFMTTWITFASSVFSTATIVTAKEFDVSTEVMVLATSLVVFGFAVGPLFWSPLSELYGRRIPLFSGYAIFAIFQIPVAVAHNVETILVCRFLIGIFGCSPLAVVGGALADFWGPVDRAVAIAAFASATFVGPVLGPIVGGYLTDSYLGWRWTAWITLIASASFGLLAFCIVPETYAPVILQKRAARLRKETGNSALYSLLDNNRPTMNDIVTKYLLRPIMMLFLEPILLAVTLYLALVYGILYLFFEAYPVSFEEVRGWTNEGIAGLPFIGILIGVFCGVALIVWQTKTRFARKLAKHGRVVPEERLVPMMIASVMLPAGLFWFGWTSHPSTPWGAQVVAGIPIGMGILVIFMQGLNYIIDVYLMFANSAIAANTLVRSSLGGAFPLFATQMYDRLGVDWASSLLGFITVAMIPIPVLFFFYGKKLRAMSKFSPKL</sequence>
<evidence type="ECO:0000256" key="5">
    <source>
        <dbReference type="SAM" id="MobiDB-lite"/>
    </source>
</evidence>
<protein>
    <recommendedName>
        <fullName evidence="7">Major facilitator superfamily (MFS) profile domain-containing protein</fullName>
    </recommendedName>
</protein>
<feature type="compositionally biased region" description="Polar residues" evidence="5">
    <location>
        <begin position="8"/>
        <end position="19"/>
    </location>
</feature>
<dbReference type="PANTHER" id="PTHR23502:SF47">
    <property type="entry name" value="MAJOR FACILITATOR SUPERFAMILY (MFS) PROFILE DOMAIN-CONTAINING PROTEIN-RELATED"/>
    <property type="match status" value="1"/>
</dbReference>
<evidence type="ECO:0000256" key="1">
    <source>
        <dbReference type="ARBA" id="ARBA00004141"/>
    </source>
</evidence>
<evidence type="ECO:0000256" key="3">
    <source>
        <dbReference type="ARBA" id="ARBA00022989"/>
    </source>
</evidence>
<dbReference type="InterPro" id="IPR020846">
    <property type="entry name" value="MFS_dom"/>
</dbReference>
<dbReference type="PROSITE" id="PS50850">
    <property type="entry name" value="MFS"/>
    <property type="match status" value="1"/>
</dbReference>
<feature type="transmembrane region" description="Helical" evidence="6">
    <location>
        <begin position="206"/>
        <end position="227"/>
    </location>
</feature>
<feature type="compositionally biased region" description="Basic and acidic residues" evidence="5">
    <location>
        <begin position="75"/>
        <end position="84"/>
    </location>
</feature>
<evidence type="ECO:0000256" key="6">
    <source>
        <dbReference type="SAM" id="Phobius"/>
    </source>
</evidence>
<feature type="transmembrane region" description="Helical" evidence="6">
    <location>
        <begin position="453"/>
        <end position="474"/>
    </location>
</feature>
<dbReference type="STRING" id="602072.A0A1R3RV51"/>
<dbReference type="GO" id="GO:0022857">
    <property type="term" value="F:transmembrane transporter activity"/>
    <property type="evidence" value="ECO:0007669"/>
    <property type="project" value="InterPro"/>
</dbReference>
<dbReference type="Gene3D" id="1.20.1250.20">
    <property type="entry name" value="MFS general substrate transporter like domains"/>
    <property type="match status" value="1"/>
</dbReference>
<feature type="transmembrane region" description="Helical" evidence="6">
    <location>
        <begin position="421"/>
        <end position="441"/>
    </location>
</feature>
<feature type="transmembrane region" description="Helical" evidence="6">
    <location>
        <begin position="515"/>
        <end position="537"/>
    </location>
</feature>
<dbReference type="SUPFAM" id="SSF103473">
    <property type="entry name" value="MFS general substrate transporter"/>
    <property type="match status" value="1"/>
</dbReference>
<keyword evidence="3 6" id="KW-1133">Transmembrane helix</keyword>
<dbReference type="VEuPathDB" id="FungiDB:ASPCADRAFT_164889"/>
<feature type="transmembrane region" description="Helical" evidence="6">
    <location>
        <begin position="109"/>
        <end position="134"/>
    </location>
</feature>
<dbReference type="Pfam" id="PF07690">
    <property type="entry name" value="MFS_1"/>
    <property type="match status" value="1"/>
</dbReference>
<evidence type="ECO:0000313" key="8">
    <source>
        <dbReference type="EMBL" id="OOF98379.1"/>
    </source>
</evidence>